<evidence type="ECO:0000256" key="1">
    <source>
        <dbReference type="ARBA" id="ARBA00008324"/>
    </source>
</evidence>
<comment type="similarity">
    <text evidence="1">Belongs to the thioesterase PaaI family.</text>
</comment>
<proteinExistence type="inferred from homology"/>
<dbReference type="InterPro" id="IPR006683">
    <property type="entry name" value="Thioestr_dom"/>
</dbReference>
<dbReference type="InterPro" id="IPR039298">
    <property type="entry name" value="ACOT13"/>
</dbReference>
<sequence>MKKLKLISAEVTSAAATGAETCVIFELEIARFMCSVVGPAHGGCLATVAAITTTMAAAPLCREGYWEFGGVSNILTITFLRPVLQNSVIVIEAMVRNAGKRLCAIECIMRDKATGKVLVLAQHNKAALDRHERRRRAAVL</sequence>
<dbReference type="GO" id="GO:0047617">
    <property type="term" value="F:fatty acyl-CoA hydrolase activity"/>
    <property type="evidence" value="ECO:0007669"/>
    <property type="project" value="InterPro"/>
</dbReference>
<keyword evidence="2" id="KW-0378">Hydrolase</keyword>
<evidence type="ECO:0000256" key="2">
    <source>
        <dbReference type="ARBA" id="ARBA00022801"/>
    </source>
</evidence>
<reference evidence="4" key="1">
    <citation type="journal article" date="2020" name="Stud. Mycol.">
        <title>101 Dothideomycetes genomes: a test case for predicting lifestyles and emergence of pathogens.</title>
        <authorList>
            <person name="Haridas S."/>
            <person name="Albert R."/>
            <person name="Binder M."/>
            <person name="Bloem J."/>
            <person name="Labutti K."/>
            <person name="Salamov A."/>
            <person name="Andreopoulos B."/>
            <person name="Baker S."/>
            <person name="Barry K."/>
            <person name="Bills G."/>
            <person name="Bluhm B."/>
            <person name="Cannon C."/>
            <person name="Castanera R."/>
            <person name="Culley D."/>
            <person name="Daum C."/>
            <person name="Ezra D."/>
            <person name="Gonzalez J."/>
            <person name="Henrissat B."/>
            <person name="Kuo A."/>
            <person name="Liang C."/>
            <person name="Lipzen A."/>
            <person name="Lutzoni F."/>
            <person name="Magnuson J."/>
            <person name="Mondo S."/>
            <person name="Nolan M."/>
            <person name="Ohm R."/>
            <person name="Pangilinan J."/>
            <person name="Park H.-J."/>
            <person name="Ramirez L."/>
            <person name="Alfaro M."/>
            <person name="Sun H."/>
            <person name="Tritt A."/>
            <person name="Yoshinaga Y."/>
            <person name="Zwiers L.-H."/>
            <person name="Turgeon B."/>
            <person name="Goodwin S."/>
            <person name="Spatafora J."/>
            <person name="Crous P."/>
            <person name="Grigoriev I."/>
        </authorList>
    </citation>
    <scope>NUCLEOTIDE SEQUENCE</scope>
    <source>
        <strain evidence="4">SCOH1-5</strain>
    </source>
</reference>
<evidence type="ECO:0000313" key="5">
    <source>
        <dbReference type="Proteomes" id="UP000799539"/>
    </source>
</evidence>
<dbReference type="EMBL" id="ML992692">
    <property type="protein sequence ID" value="KAF2208660.1"/>
    <property type="molecule type" value="Genomic_DNA"/>
</dbReference>
<evidence type="ECO:0000259" key="3">
    <source>
        <dbReference type="Pfam" id="PF03061"/>
    </source>
</evidence>
<dbReference type="SUPFAM" id="SSF54637">
    <property type="entry name" value="Thioesterase/thiol ester dehydrase-isomerase"/>
    <property type="match status" value="1"/>
</dbReference>
<accession>A0A6A6F606</accession>
<organism evidence="4 5">
    <name type="scientific">Cercospora zeae-maydis SCOH1-5</name>
    <dbReference type="NCBI Taxonomy" id="717836"/>
    <lineage>
        <taxon>Eukaryota</taxon>
        <taxon>Fungi</taxon>
        <taxon>Dikarya</taxon>
        <taxon>Ascomycota</taxon>
        <taxon>Pezizomycotina</taxon>
        <taxon>Dothideomycetes</taxon>
        <taxon>Dothideomycetidae</taxon>
        <taxon>Mycosphaerellales</taxon>
        <taxon>Mycosphaerellaceae</taxon>
        <taxon>Cercospora</taxon>
    </lineage>
</organism>
<feature type="domain" description="Thioesterase" evidence="3">
    <location>
        <begin position="40"/>
        <end position="115"/>
    </location>
</feature>
<dbReference type="Pfam" id="PF03061">
    <property type="entry name" value="4HBT"/>
    <property type="match status" value="1"/>
</dbReference>
<keyword evidence="5" id="KW-1185">Reference proteome</keyword>
<evidence type="ECO:0000313" key="4">
    <source>
        <dbReference type="EMBL" id="KAF2208660.1"/>
    </source>
</evidence>
<gene>
    <name evidence="4" type="ORF">CERZMDRAFT_48715</name>
</gene>
<protein>
    <recommendedName>
        <fullName evidence="3">Thioesterase domain-containing protein</fullName>
    </recommendedName>
</protein>
<dbReference type="PANTHER" id="PTHR21660:SF1">
    <property type="entry name" value="ACYL-COENZYME A THIOESTERASE 13"/>
    <property type="match status" value="1"/>
</dbReference>
<dbReference type="InterPro" id="IPR029069">
    <property type="entry name" value="HotDog_dom_sf"/>
</dbReference>
<name>A0A6A6F606_9PEZI</name>
<dbReference type="Proteomes" id="UP000799539">
    <property type="component" value="Unassembled WGS sequence"/>
</dbReference>
<dbReference type="OrthoDB" id="2831072at2759"/>
<dbReference type="AlphaFoldDB" id="A0A6A6F606"/>
<dbReference type="PANTHER" id="PTHR21660">
    <property type="entry name" value="THIOESTERASE SUPERFAMILY MEMBER-RELATED"/>
    <property type="match status" value="1"/>
</dbReference>
<dbReference type="Gene3D" id="3.10.129.10">
    <property type="entry name" value="Hotdog Thioesterase"/>
    <property type="match status" value="1"/>
</dbReference>